<feature type="region of interest" description="Disordered" evidence="7">
    <location>
        <begin position="228"/>
        <end position="256"/>
    </location>
</feature>
<accession>A0AAV0J610</accession>
<evidence type="ECO:0000259" key="9">
    <source>
        <dbReference type="Pfam" id="PF01435"/>
    </source>
</evidence>
<evidence type="ECO:0000256" key="4">
    <source>
        <dbReference type="ARBA" id="ARBA00022801"/>
    </source>
</evidence>
<evidence type="ECO:0000256" key="2">
    <source>
        <dbReference type="ARBA" id="ARBA00022670"/>
    </source>
</evidence>
<evidence type="ECO:0000256" key="5">
    <source>
        <dbReference type="ARBA" id="ARBA00022833"/>
    </source>
</evidence>
<dbReference type="Gene3D" id="3.30.2010.10">
    <property type="entry name" value="Metalloproteases ('zincins'), catalytic domain"/>
    <property type="match status" value="1"/>
</dbReference>
<keyword evidence="3" id="KW-0479">Metal-binding</keyword>
<organism evidence="10 11">
    <name type="scientific">Linum tenue</name>
    <dbReference type="NCBI Taxonomy" id="586396"/>
    <lineage>
        <taxon>Eukaryota</taxon>
        <taxon>Viridiplantae</taxon>
        <taxon>Streptophyta</taxon>
        <taxon>Embryophyta</taxon>
        <taxon>Tracheophyta</taxon>
        <taxon>Spermatophyta</taxon>
        <taxon>Magnoliopsida</taxon>
        <taxon>eudicotyledons</taxon>
        <taxon>Gunneridae</taxon>
        <taxon>Pentapetalae</taxon>
        <taxon>rosids</taxon>
        <taxon>fabids</taxon>
        <taxon>Malpighiales</taxon>
        <taxon>Linaceae</taxon>
        <taxon>Linum</taxon>
    </lineage>
</organism>
<protein>
    <recommendedName>
        <fullName evidence="9">Peptidase M48 domain-containing protein</fullName>
    </recommendedName>
</protein>
<evidence type="ECO:0000256" key="6">
    <source>
        <dbReference type="ARBA" id="ARBA00023049"/>
    </source>
</evidence>
<evidence type="ECO:0000256" key="3">
    <source>
        <dbReference type="ARBA" id="ARBA00022723"/>
    </source>
</evidence>
<dbReference type="GO" id="GO:0004222">
    <property type="term" value="F:metalloendopeptidase activity"/>
    <property type="evidence" value="ECO:0007669"/>
    <property type="project" value="InterPro"/>
</dbReference>
<dbReference type="PANTHER" id="PTHR22726">
    <property type="entry name" value="METALLOENDOPEPTIDASE OMA1"/>
    <property type="match status" value="1"/>
</dbReference>
<sequence length="463" mass="51546">MASYPRSKLALDAFRSFSSKTTAAAHRLPSIQESVSPIHRTASSIVASNPVKFSASHPYSSLSERFGLDLGSRTLQSSVARRGVVIPNNNPFGGGARRFYYVDPRRVQHFKPRGYRRWFRNPRNVLIVVLVSSGVVITVFFGNLETVPYTKRKHFVLLSSNMEKKMGESQFQELKGSFRGRILPAIHPDSVRVRLIAKDIIEALQRGVSHEQGWKELDYASTADGTDAAAAADRGRARETHKMLSEDEGKPETDWGKQDEILDDKWVEKTRKKGRKAGTSHLDGLNWEVVVVDQPVVNAFCLPGGKIVVFTGLLKHFSTDAEIATIIGHEVGHAVARHSAEGITKNLWVAIVQIILFQFIAADLANTMSTLFLRLPFSRKMEIEADYIGLLLMASAGYDPRIAPSVYEKLGKISGESALRNYLSTHPSGKKRSRLLAQAHVMEEALNVYRETLSGREVEGFFL</sequence>
<keyword evidence="5" id="KW-0862">Zinc</keyword>
<evidence type="ECO:0000256" key="8">
    <source>
        <dbReference type="SAM" id="Phobius"/>
    </source>
</evidence>
<evidence type="ECO:0000256" key="7">
    <source>
        <dbReference type="SAM" id="MobiDB-lite"/>
    </source>
</evidence>
<reference evidence="10" key="1">
    <citation type="submission" date="2022-08" db="EMBL/GenBank/DDBJ databases">
        <authorList>
            <person name="Gutierrez-Valencia J."/>
        </authorList>
    </citation>
    <scope>NUCLEOTIDE SEQUENCE</scope>
</reference>
<keyword evidence="6" id="KW-0482">Metalloprotease</keyword>
<feature type="transmembrane region" description="Helical" evidence="8">
    <location>
        <begin position="125"/>
        <end position="144"/>
    </location>
</feature>
<dbReference type="GO" id="GO:0016020">
    <property type="term" value="C:membrane"/>
    <property type="evidence" value="ECO:0007669"/>
    <property type="project" value="TreeGrafter"/>
</dbReference>
<dbReference type="EMBL" id="CAMGYJ010000004">
    <property type="protein sequence ID" value="CAI0404294.1"/>
    <property type="molecule type" value="Genomic_DNA"/>
</dbReference>
<dbReference type="Proteomes" id="UP001154282">
    <property type="component" value="Unassembled WGS sequence"/>
</dbReference>
<dbReference type="AlphaFoldDB" id="A0AAV0J610"/>
<dbReference type="PANTHER" id="PTHR22726:SF1">
    <property type="entry name" value="METALLOENDOPEPTIDASE OMA1, MITOCHONDRIAL"/>
    <property type="match status" value="1"/>
</dbReference>
<feature type="compositionally biased region" description="Basic and acidic residues" evidence="7">
    <location>
        <begin position="233"/>
        <end position="256"/>
    </location>
</feature>
<keyword evidence="11" id="KW-1185">Reference proteome</keyword>
<gene>
    <name evidence="10" type="ORF">LITE_LOCUS12394</name>
</gene>
<comment type="cofactor">
    <cofactor evidence="1">
        <name>Zn(2+)</name>
        <dbReference type="ChEBI" id="CHEBI:29105"/>
    </cofactor>
</comment>
<dbReference type="GO" id="GO:0046872">
    <property type="term" value="F:metal ion binding"/>
    <property type="evidence" value="ECO:0007669"/>
    <property type="project" value="UniProtKB-KW"/>
</dbReference>
<keyword evidence="8" id="KW-0472">Membrane</keyword>
<evidence type="ECO:0000256" key="1">
    <source>
        <dbReference type="ARBA" id="ARBA00001947"/>
    </source>
</evidence>
<dbReference type="CDD" id="cd07331">
    <property type="entry name" value="M48C_Oma1_like"/>
    <property type="match status" value="1"/>
</dbReference>
<dbReference type="InterPro" id="IPR001915">
    <property type="entry name" value="Peptidase_M48"/>
</dbReference>
<keyword evidence="2" id="KW-0645">Protease</keyword>
<proteinExistence type="predicted"/>
<comment type="caution">
    <text evidence="10">The sequence shown here is derived from an EMBL/GenBank/DDBJ whole genome shotgun (WGS) entry which is preliminary data.</text>
</comment>
<keyword evidence="8" id="KW-1133">Transmembrane helix</keyword>
<dbReference type="Pfam" id="PF01435">
    <property type="entry name" value="Peptidase_M48"/>
    <property type="match status" value="1"/>
</dbReference>
<feature type="domain" description="Peptidase M48" evidence="9">
    <location>
        <begin position="276"/>
        <end position="436"/>
    </location>
</feature>
<keyword evidence="8" id="KW-0812">Transmembrane</keyword>
<dbReference type="InterPro" id="IPR051156">
    <property type="entry name" value="Mito/Outer_Membr_Metalloprot"/>
</dbReference>
<name>A0AAV0J610_9ROSI</name>
<keyword evidence="4" id="KW-0378">Hydrolase</keyword>
<dbReference type="GO" id="GO:0051603">
    <property type="term" value="P:proteolysis involved in protein catabolic process"/>
    <property type="evidence" value="ECO:0007669"/>
    <property type="project" value="TreeGrafter"/>
</dbReference>
<evidence type="ECO:0000313" key="11">
    <source>
        <dbReference type="Proteomes" id="UP001154282"/>
    </source>
</evidence>
<evidence type="ECO:0000313" key="10">
    <source>
        <dbReference type="EMBL" id="CAI0404294.1"/>
    </source>
</evidence>